<name>A0A6A6DQD3_9PEZI</name>
<reference evidence="2" key="1">
    <citation type="journal article" date="2020" name="Stud. Mycol.">
        <title>101 Dothideomycetes genomes: a test case for predicting lifestyles and emergence of pathogens.</title>
        <authorList>
            <person name="Haridas S."/>
            <person name="Albert R."/>
            <person name="Binder M."/>
            <person name="Bloem J."/>
            <person name="Labutti K."/>
            <person name="Salamov A."/>
            <person name="Andreopoulos B."/>
            <person name="Baker S."/>
            <person name="Barry K."/>
            <person name="Bills G."/>
            <person name="Bluhm B."/>
            <person name="Cannon C."/>
            <person name="Castanera R."/>
            <person name="Culley D."/>
            <person name="Daum C."/>
            <person name="Ezra D."/>
            <person name="Gonzalez J."/>
            <person name="Henrissat B."/>
            <person name="Kuo A."/>
            <person name="Liang C."/>
            <person name="Lipzen A."/>
            <person name="Lutzoni F."/>
            <person name="Magnuson J."/>
            <person name="Mondo S."/>
            <person name="Nolan M."/>
            <person name="Ohm R."/>
            <person name="Pangilinan J."/>
            <person name="Park H.-J."/>
            <person name="Ramirez L."/>
            <person name="Alfaro M."/>
            <person name="Sun H."/>
            <person name="Tritt A."/>
            <person name="Yoshinaga Y."/>
            <person name="Zwiers L.-H."/>
            <person name="Turgeon B."/>
            <person name="Goodwin S."/>
            <person name="Spatafora J."/>
            <person name="Crous P."/>
            <person name="Grigoriev I."/>
        </authorList>
    </citation>
    <scope>NUCLEOTIDE SEQUENCE</scope>
    <source>
        <strain evidence="2">CBS 207.26</strain>
    </source>
</reference>
<dbReference type="Proteomes" id="UP000800200">
    <property type="component" value="Unassembled WGS sequence"/>
</dbReference>
<dbReference type="InterPro" id="IPR036770">
    <property type="entry name" value="Ankyrin_rpt-contain_sf"/>
</dbReference>
<keyword evidence="3" id="KW-1185">Reference proteome</keyword>
<feature type="repeat" description="ANK" evidence="1">
    <location>
        <begin position="149"/>
        <end position="181"/>
    </location>
</feature>
<dbReference type="PROSITE" id="PS50088">
    <property type="entry name" value="ANK_REPEAT"/>
    <property type="match status" value="1"/>
</dbReference>
<dbReference type="Gene3D" id="1.25.40.20">
    <property type="entry name" value="Ankyrin repeat-containing domain"/>
    <property type="match status" value="2"/>
</dbReference>
<dbReference type="Pfam" id="PF23397">
    <property type="entry name" value="DUF7104"/>
    <property type="match status" value="2"/>
</dbReference>
<evidence type="ECO:0000313" key="3">
    <source>
        <dbReference type="Proteomes" id="UP000800200"/>
    </source>
</evidence>
<dbReference type="InterPro" id="IPR055530">
    <property type="entry name" value="DUF7104"/>
</dbReference>
<dbReference type="SMART" id="SM00248">
    <property type="entry name" value="ANK"/>
    <property type="match status" value="2"/>
</dbReference>
<organism evidence="2 3">
    <name type="scientific">Zopfia rhizophila CBS 207.26</name>
    <dbReference type="NCBI Taxonomy" id="1314779"/>
    <lineage>
        <taxon>Eukaryota</taxon>
        <taxon>Fungi</taxon>
        <taxon>Dikarya</taxon>
        <taxon>Ascomycota</taxon>
        <taxon>Pezizomycotina</taxon>
        <taxon>Dothideomycetes</taxon>
        <taxon>Dothideomycetes incertae sedis</taxon>
        <taxon>Zopfiaceae</taxon>
        <taxon>Zopfia</taxon>
    </lineage>
</organism>
<dbReference type="Pfam" id="PF12796">
    <property type="entry name" value="Ank_2"/>
    <property type="match status" value="1"/>
</dbReference>
<protein>
    <submittedName>
        <fullName evidence="2">Ankyrin repeat-containing protein</fullName>
    </submittedName>
</protein>
<keyword evidence="1" id="KW-0040">ANK repeat</keyword>
<dbReference type="PRINTS" id="PR01415">
    <property type="entry name" value="ANKYRIN"/>
</dbReference>
<accession>A0A6A6DQD3</accession>
<dbReference type="SUPFAM" id="SSF48403">
    <property type="entry name" value="Ankyrin repeat"/>
    <property type="match status" value="1"/>
</dbReference>
<gene>
    <name evidence="2" type="ORF">K469DRAFT_540402</name>
</gene>
<evidence type="ECO:0000313" key="2">
    <source>
        <dbReference type="EMBL" id="KAF2181721.1"/>
    </source>
</evidence>
<dbReference type="Gene3D" id="1.20.5.340">
    <property type="match status" value="1"/>
</dbReference>
<sequence length="208" mass="22753">MALLLDRLGDQITITEEVVKAAAANEYNGKAVVALLLNRREEATTALITEEIFTAAATCGQDGVLNLLSQQNGLISVPDEWRCIANFYNAAKAGDVCCIERLMSEGTKPDKKNIRGETPLWTAAMYGRDEVVMVLAQSTDVDVNSRSITGRSPLFWPSSMGNERIVSILMRAGADPDLVDENGDTAVSVARKNGHERMARILERLERI</sequence>
<dbReference type="AlphaFoldDB" id="A0A6A6DQD3"/>
<dbReference type="PANTHER" id="PTHR24184:SF11">
    <property type="entry name" value="ANKYRIN REPEAT AND SOCS BOX CONTAINING 3"/>
    <property type="match status" value="1"/>
</dbReference>
<proteinExistence type="predicted"/>
<evidence type="ECO:0000256" key="1">
    <source>
        <dbReference type="PROSITE-ProRule" id="PRU00023"/>
    </source>
</evidence>
<dbReference type="PANTHER" id="PTHR24184">
    <property type="entry name" value="SI:CH211-189E2.2"/>
    <property type="match status" value="1"/>
</dbReference>
<dbReference type="InterPro" id="IPR002110">
    <property type="entry name" value="Ankyrin_rpt"/>
</dbReference>
<feature type="non-terminal residue" evidence="2">
    <location>
        <position position="208"/>
    </location>
</feature>
<dbReference type="PROSITE" id="PS50297">
    <property type="entry name" value="ANK_REP_REGION"/>
    <property type="match status" value="1"/>
</dbReference>
<dbReference type="OrthoDB" id="3792737at2759"/>
<dbReference type="EMBL" id="ML994651">
    <property type="protein sequence ID" value="KAF2181721.1"/>
    <property type="molecule type" value="Genomic_DNA"/>
</dbReference>